<feature type="compositionally biased region" description="Low complexity" evidence="1">
    <location>
        <begin position="29"/>
        <end position="42"/>
    </location>
</feature>
<keyword evidence="3" id="KW-1185">Reference proteome</keyword>
<feature type="region of interest" description="Disordered" evidence="1">
    <location>
        <begin position="1"/>
        <end position="52"/>
    </location>
</feature>
<accession>A0AAN8I6A6</accession>
<feature type="region of interest" description="Disordered" evidence="1">
    <location>
        <begin position="65"/>
        <end position="105"/>
    </location>
</feature>
<evidence type="ECO:0000313" key="3">
    <source>
        <dbReference type="Proteomes" id="UP001316803"/>
    </source>
</evidence>
<gene>
    <name evidence="2" type="ORF">OHC33_004862</name>
</gene>
<dbReference type="Proteomes" id="UP001316803">
    <property type="component" value="Unassembled WGS sequence"/>
</dbReference>
<comment type="caution">
    <text evidence="2">The sequence shown here is derived from an EMBL/GenBank/DDBJ whole genome shotgun (WGS) entry which is preliminary data.</text>
</comment>
<protein>
    <submittedName>
        <fullName evidence="2">Uncharacterized protein</fullName>
    </submittedName>
</protein>
<feature type="compositionally biased region" description="Polar residues" evidence="1">
    <location>
        <begin position="79"/>
        <end position="89"/>
    </location>
</feature>
<dbReference type="EMBL" id="JAKLMC020000009">
    <property type="protein sequence ID" value="KAK5954289.1"/>
    <property type="molecule type" value="Genomic_DNA"/>
</dbReference>
<organism evidence="2 3">
    <name type="scientific">Knufia fluminis</name>
    <dbReference type="NCBI Taxonomy" id="191047"/>
    <lineage>
        <taxon>Eukaryota</taxon>
        <taxon>Fungi</taxon>
        <taxon>Dikarya</taxon>
        <taxon>Ascomycota</taxon>
        <taxon>Pezizomycotina</taxon>
        <taxon>Eurotiomycetes</taxon>
        <taxon>Chaetothyriomycetidae</taxon>
        <taxon>Chaetothyriales</taxon>
        <taxon>Trichomeriaceae</taxon>
        <taxon>Knufia</taxon>
    </lineage>
</organism>
<name>A0AAN8I6A6_9EURO</name>
<feature type="compositionally biased region" description="Basic and acidic residues" evidence="1">
    <location>
        <begin position="90"/>
        <end position="105"/>
    </location>
</feature>
<proteinExistence type="predicted"/>
<dbReference type="AlphaFoldDB" id="A0AAN8I6A6"/>
<reference evidence="2 3" key="1">
    <citation type="submission" date="2022-12" db="EMBL/GenBank/DDBJ databases">
        <title>Genomic features and morphological characterization of a novel Knufia sp. strain isolated from spacecraft assembly facility.</title>
        <authorList>
            <person name="Teixeira M."/>
            <person name="Chander A.M."/>
            <person name="Stajich J.E."/>
            <person name="Venkateswaran K."/>
        </authorList>
    </citation>
    <scope>NUCLEOTIDE SEQUENCE [LARGE SCALE GENOMIC DNA]</scope>
    <source>
        <strain evidence="2 3">FJI-L2-BK-P2</strain>
    </source>
</reference>
<evidence type="ECO:0000256" key="1">
    <source>
        <dbReference type="SAM" id="MobiDB-lite"/>
    </source>
</evidence>
<evidence type="ECO:0000313" key="2">
    <source>
        <dbReference type="EMBL" id="KAK5954289.1"/>
    </source>
</evidence>
<sequence>MPASQQDHTAGCGMVPNSEGRQPRSPARGSPTTQPSGTTTDDIPSTAEDVDLTFEAFVAQEEARLRNARRSLSPEPESNFAQSSRSVSPSKERTLSKDDSDQIKAGRLWSRERIRRGSEVWNHCVGDRQLGAPMSKGGRSSVQVDLAVVMFGQD</sequence>